<evidence type="ECO:0000256" key="1">
    <source>
        <dbReference type="SAM" id="MobiDB-lite"/>
    </source>
</evidence>
<feature type="compositionally biased region" description="Basic and acidic residues" evidence="1">
    <location>
        <begin position="521"/>
        <end position="578"/>
    </location>
</feature>
<dbReference type="AlphaFoldDB" id="A0A0G4F3N1"/>
<reference evidence="2" key="1">
    <citation type="submission" date="2014-11" db="EMBL/GenBank/DDBJ databases">
        <authorList>
            <person name="Otto D Thomas"/>
            <person name="Naeem Raeece"/>
        </authorList>
    </citation>
    <scope>NUCLEOTIDE SEQUENCE</scope>
</reference>
<sequence length="643" mass="71222">MRPLPRCSVGALSPFLRPPSLSAFSCFNENLGVSGRRERGRRTLVTFPSEHFKKYGRRARPVSVSIAGEIQGEGGGGEMQTDLAVSLAKGMQGPGTEDPNAWGGRESLIAALSSDFFDRLEDIRHQGKQHRPGTLFGKALTKFKKTHYIQILRALLGHDFAGWEEGLKRWRAHGLPYDEVTYTLKLQGSILSHRHATENAYLVLEEMKQAGMHPVVVRMNEGFLESHTELLALLVDPPRHELVGALRPLVFAAVRVMRRRRQWIAERLRQMSPKEAIDFVSSKEGLNALFEEHHAMFVLPPLPSVHPPDMPPHMLADSFSSSMDEGEEEEEFLFEDEGGKGECGSLPVSLDASLGRVEGEENRTAVDVRTEREQGRLRVRSVLGLPEESVPTPAAKPSVSSFSHLSSGDNSSSGMQLEEAEFGKLQQEAVVRLGSFVDQSAPVDVPVGMHPREQGRGSDRERTGGMGDSREASSGEGVDGRGFSSSSFGDRESQGGGEKGRESGRQREVGQDGPPRFHLQQSDREREREKFQLRSSSREARQTSSERTEKRRETRSERYRRRQEEKKTLWHLEGKKIGTPDSTAFPFSSHTEETGDNPEGRGAVRDSTRVSGGPTHANAMGSSDDQPIPSFASLFGHLGRRCS</sequence>
<dbReference type="VEuPathDB" id="CryptoDB:Cvel_14846"/>
<feature type="compositionally biased region" description="Basic and acidic residues" evidence="1">
    <location>
        <begin position="590"/>
        <end position="608"/>
    </location>
</feature>
<feature type="compositionally biased region" description="Polar residues" evidence="1">
    <location>
        <begin position="580"/>
        <end position="589"/>
    </location>
</feature>
<dbReference type="EMBL" id="CDMZ01000080">
    <property type="protein sequence ID" value="CEM06193.1"/>
    <property type="molecule type" value="Genomic_DNA"/>
</dbReference>
<protein>
    <submittedName>
        <fullName evidence="2">Uncharacterized protein</fullName>
    </submittedName>
</protein>
<feature type="compositionally biased region" description="Basic and acidic residues" evidence="1">
    <location>
        <begin position="489"/>
        <end position="510"/>
    </location>
</feature>
<proteinExistence type="predicted"/>
<feature type="region of interest" description="Disordered" evidence="1">
    <location>
        <begin position="382"/>
        <end position="416"/>
    </location>
</feature>
<feature type="compositionally biased region" description="Low complexity" evidence="1">
    <location>
        <begin position="400"/>
        <end position="413"/>
    </location>
</feature>
<organism evidence="2">
    <name type="scientific">Chromera velia CCMP2878</name>
    <dbReference type="NCBI Taxonomy" id="1169474"/>
    <lineage>
        <taxon>Eukaryota</taxon>
        <taxon>Sar</taxon>
        <taxon>Alveolata</taxon>
        <taxon>Colpodellida</taxon>
        <taxon>Chromeraceae</taxon>
        <taxon>Chromera</taxon>
    </lineage>
</organism>
<feature type="region of interest" description="Disordered" evidence="1">
    <location>
        <begin position="441"/>
        <end position="643"/>
    </location>
</feature>
<feature type="compositionally biased region" description="Basic and acidic residues" evidence="1">
    <location>
        <begin position="450"/>
        <end position="473"/>
    </location>
</feature>
<evidence type="ECO:0000313" key="2">
    <source>
        <dbReference type="EMBL" id="CEM06193.1"/>
    </source>
</evidence>
<name>A0A0G4F3N1_9ALVE</name>
<gene>
    <name evidence="2" type="ORF">Cvel_14846</name>
</gene>
<accession>A0A0G4F3N1</accession>